<evidence type="ECO:0000256" key="7">
    <source>
        <dbReference type="ARBA" id="ARBA00023080"/>
    </source>
</evidence>
<keyword evidence="7 10" id="KW-0546">Nucleotide metabolism</keyword>
<dbReference type="InterPro" id="IPR002637">
    <property type="entry name" value="RdgB/HAM1"/>
</dbReference>
<keyword evidence="3 10" id="KW-0479">Metal-binding</keyword>
<feature type="binding site" evidence="10">
    <location>
        <begin position="9"/>
        <end position="14"/>
    </location>
    <ligand>
        <name>substrate</name>
    </ligand>
</feature>
<dbReference type="FunFam" id="3.90.950.10:FF:000001">
    <property type="entry name" value="dITP/XTP pyrophosphatase"/>
    <property type="match status" value="1"/>
</dbReference>
<name>A0A3N0XDR9_9FLAO</name>
<accession>A0A3N0XDR9</accession>
<dbReference type="HAMAP" id="MF_01405">
    <property type="entry name" value="Non_canon_purine_NTPase"/>
    <property type="match status" value="1"/>
</dbReference>
<proteinExistence type="inferred from homology"/>
<sequence length="196" mass="22209">MFMEILVATHNLHKKEEIQQILGTEYIVTSLSDYNLNDEIIEDGSTFQENALIKAKYCFEKTGKESVGDDSGLVVEALGGRPGIFSARYAGNHNFKKNIEKVLDEMKDEPNRRAYFITVLCYKDADGEHFFEGRVYGNLTNEVFGADGFGYDPIFVPDDYNQTFAEMKTAEKNKISHRSEALKKFLDFLNSKGGVM</sequence>
<dbReference type="GO" id="GO:0035870">
    <property type="term" value="F:dITP diphosphatase activity"/>
    <property type="evidence" value="ECO:0007669"/>
    <property type="project" value="UniProtKB-UniRule"/>
</dbReference>
<evidence type="ECO:0000256" key="3">
    <source>
        <dbReference type="ARBA" id="ARBA00022723"/>
    </source>
</evidence>
<dbReference type="GO" id="GO:0005829">
    <property type="term" value="C:cytosol"/>
    <property type="evidence" value="ECO:0007669"/>
    <property type="project" value="TreeGrafter"/>
</dbReference>
<dbReference type="GO" id="GO:0009117">
    <property type="term" value="P:nucleotide metabolic process"/>
    <property type="evidence" value="ECO:0007669"/>
    <property type="project" value="UniProtKB-KW"/>
</dbReference>
<dbReference type="PANTHER" id="PTHR11067:SF9">
    <property type="entry name" value="INOSINE TRIPHOSPHATE PYROPHOSPHATASE"/>
    <property type="match status" value="1"/>
</dbReference>
<evidence type="ECO:0000256" key="11">
    <source>
        <dbReference type="RuleBase" id="RU003781"/>
    </source>
</evidence>
<feature type="active site" description="Proton acceptor" evidence="10">
    <location>
        <position position="70"/>
    </location>
</feature>
<dbReference type="GO" id="GO:0009146">
    <property type="term" value="P:purine nucleoside triphosphate catabolic process"/>
    <property type="evidence" value="ECO:0007669"/>
    <property type="project" value="UniProtKB-UniRule"/>
</dbReference>
<evidence type="ECO:0000256" key="9">
    <source>
        <dbReference type="ARBA" id="ARBA00052017"/>
    </source>
</evidence>
<evidence type="ECO:0000256" key="2">
    <source>
        <dbReference type="ARBA" id="ARBA00011738"/>
    </source>
</evidence>
<organism evidence="12 13">
    <name type="scientific">Epilithonimonas hominis</name>
    <dbReference type="NCBI Taxonomy" id="420404"/>
    <lineage>
        <taxon>Bacteria</taxon>
        <taxon>Pseudomonadati</taxon>
        <taxon>Bacteroidota</taxon>
        <taxon>Flavobacteriia</taxon>
        <taxon>Flavobacteriales</taxon>
        <taxon>Weeksellaceae</taxon>
        <taxon>Chryseobacterium group</taxon>
        <taxon>Epilithonimonas</taxon>
    </lineage>
</organism>
<comment type="caution">
    <text evidence="12">The sequence shown here is derived from an EMBL/GenBank/DDBJ whole genome shotgun (WGS) entry which is preliminary data.</text>
</comment>
<reference evidence="13" key="1">
    <citation type="submission" date="2018-11" db="EMBL/GenBank/DDBJ databases">
        <title>Proposal to divide the Flavobacteriaceae and reorganize its genera based on Amino Acid Identity values calculated from whole genome sequences.</title>
        <authorList>
            <person name="Nicholson A.C."/>
            <person name="Gulvik C.A."/>
            <person name="Whitney A.M."/>
            <person name="Humrighouse B.W."/>
            <person name="Bell M."/>
            <person name="Holmes B."/>
            <person name="Steigerwalt A."/>
            <person name="Villarma A."/>
            <person name="Sheth M."/>
            <person name="Batra D."/>
            <person name="Pryor J."/>
            <person name="Bernardet J.-F."/>
            <person name="Hugo C."/>
            <person name="Kampfer P."/>
            <person name="Newman J."/>
            <person name="Mcquiston J."/>
        </authorList>
    </citation>
    <scope>NUCLEOTIDE SEQUENCE [LARGE SCALE GENOMIC DNA]</scope>
    <source>
        <strain evidence="13">DSM 22165</strain>
    </source>
</reference>
<evidence type="ECO:0000313" key="13">
    <source>
        <dbReference type="Proteomes" id="UP000267623"/>
    </source>
</evidence>
<dbReference type="NCBIfam" id="TIGR00042">
    <property type="entry name" value="RdgB/HAM1 family non-canonical purine NTP pyrophosphatase"/>
    <property type="match status" value="1"/>
</dbReference>
<protein>
    <recommendedName>
        <fullName evidence="10">dITP/XTP pyrophosphatase</fullName>
        <ecNumber evidence="10">3.6.1.66</ecNumber>
    </recommendedName>
    <alternativeName>
        <fullName evidence="10">Non-canonical purine NTP pyrophosphatase</fullName>
    </alternativeName>
    <alternativeName>
        <fullName evidence="10">Non-standard purine NTP pyrophosphatase</fullName>
    </alternativeName>
    <alternativeName>
        <fullName evidence="10">Nucleoside-triphosphate diphosphatase</fullName>
    </alternativeName>
    <alternativeName>
        <fullName evidence="10">Nucleoside-triphosphate pyrophosphatase</fullName>
        <shortName evidence="10">NTPase</shortName>
    </alternativeName>
</protein>
<dbReference type="AlphaFoldDB" id="A0A3N0XDR9"/>
<keyword evidence="6 10" id="KW-0460">Magnesium</keyword>
<evidence type="ECO:0000313" key="12">
    <source>
        <dbReference type="EMBL" id="ROI14951.1"/>
    </source>
</evidence>
<dbReference type="GO" id="GO:0036222">
    <property type="term" value="F:XTP diphosphatase activity"/>
    <property type="evidence" value="ECO:0007669"/>
    <property type="project" value="UniProtKB-UniRule"/>
</dbReference>
<feature type="binding site" evidence="10">
    <location>
        <position position="70"/>
    </location>
    <ligand>
        <name>Mg(2+)</name>
        <dbReference type="ChEBI" id="CHEBI:18420"/>
    </ligand>
</feature>
<dbReference type="EMBL" id="RJTU01000008">
    <property type="protein sequence ID" value="ROI14951.1"/>
    <property type="molecule type" value="Genomic_DNA"/>
</dbReference>
<evidence type="ECO:0000256" key="8">
    <source>
        <dbReference type="ARBA" id="ARBA00051875"/>
    </source>
</evidence>
<dbReference type="GO" id="GO:0046872">
    <property type="term" value="F:metal ion binding"/>
    <property type="evidence" value="ECO:0007669"/>
    <property type="project" value="UniProtKB-KW"/>
</dbReference>
<dbReference type="InterPro" id="IPR029001">
    <property type="entry name" value="ITPase-like_fam"/>
</dbReference>
<dbReference type="GO" id="GO:0017111">
    <property type="term" value="F:ribonucleoside triphosphate phosphatase activity"/>
    <property type="evidence" value="ECO:0007669"/>
    <property type="project" value="InterPro"/>
</dbReference>
<gene>
    <name evidence="12" type="primary">rdgB</name>
    <name evidence="12" type="ORF">EGH73_00705</name>
</gene>
<evidence type="ECO:0000256" key="5">
    <source>
        <dbReference type="ARBA" id="ARBA00022801"/>
    </source>
</evidence>
<comment type="function">
    <text evidence="10">Pyrophosphatase that catalyzes the hydrolysis of nucleoside triphosphates to their monophosphate derivatives, with a high preference for the non-canonical purine nucleotides XTP (xanthosine triphosphate), dITP (deoxyinosine triphosphate) and ITP. Seems to function as a house-cleaning enzyme that removes non-canonical purine nucleotides from the nucleotide pool, thus preventing their incorporation into DNA/RNA and avoiding chromosomal lesions.</text>
</comment>
<comment type="catalytic activity">
    <reaction evidence="9 10">
        <text>XTP + H2O = XMP + diphosphate + H(+)</text>
        <dbReference type="Rhea" id="RHEA:28610"/>
        <dbReference type="ChEBI" id="CHEBI:15377"/>
        <dbReference type="ChEBI" id="CHEBI:15378"/>
        <dbReference type="ChEBI" id="CHEBI:33019"/>
        <dbReference type="ChEBI" id="CHEBI:57464"/>
        <dbReference type="ChEBI" id="CHEBI:61314"/>
        <dbReference type="EC" id="3.6.1.66"/>
    </reaction>
</comment>
<dbReference type="CDD" id="cd00515">
    <property type="entry name" value="HAM1"/>
    <property type="match status" value="1"/>
</dbReference>
<dbReference type="InterPro" id="IPR020922">
    <property type="entry name" value="dITP/XTP_pyrophosphatase"/>
</dbReference>
<evidence type="ECO:0000256" key="6">
    <source>
        <dbReference type="ARBA" id="ARBA00022842"/>
    </source>
</evidence>
<dbReference type="Gene3D" id="3.90.950.10">
    <property type="match status" value="1"/>
</dbReference>
<feature type="binding site" evidence="10">
    <location>
        <begin position="149"/>
        <end position="152"/>
    </location>
    <ligand>
        <name>substrate</name>
    </ligand>
</feature>
<evidence type="ECO:0000256" key="4">
    <source>
        <dbReference type="ARBA" id="ARBA00022741"/>
    </source>
</evidence>
<comment type="cofactor">
    <cofactor evidence="10">
        <name>Mg(2+)</name>
        <dbReference type="ChEBI" id="CHEBI:18420"/>
    </cofactor>
    <text evidence="10">Binds 1 Mg(2+) ion per subunit.</text>
</comment>
<keyword evidence="4 10" id="KW-0547">Nucleotide-binding</keyword>
<comment type="similarity">
    <text evidence="1 10 11">Belongs to the HAM1 NTPase family.</text>
</comment>
<comment type="catalytic activity">
    <reaction evidence="8 10">
        <text>dITP + H2O = dIMP + diphosphate + H(+)</text>
        <dbReference type="Rhea" id="RHEA:28342"/>
        <dbReference type="ChEBI" id="CHEBI:15377"/>
        <dbReference type="ChEBI" id="CHEBI:15378"/>
        <dbReference type="ChEBI" id="CHEBI:33019"/>
        <dbReference type="ChEBI" id="CHEBI:61194"/>
        <dbReference type="ChEBI" id="CHEBI:61382"/>
        <dbReference type="EC" id="3.6.1.66"/>
    </reaction>
</comment>
<dbReference type="SUPFAM" id="SSF52972">
    <property type="entry name" value="ITPase-like"/>
    <property type="match status" value="1"/>
</dbReference>
<dbReference type="EC" id="3.6.1.66" evidence="10"/>
<dbReference type="GO" id="GO:0000166">
    <property type="term" value="F:nucleotide binding"/>
    <property type="evidence" value="ECO:0007669"/>
    <property type="project" value="UniProtKB-KW"/>
</dbReference>
<comment type="catalytic activity">
    <reaction evidence="10">
        <text>ITP + H2O = IMP + diphosphate + H(+)</text>
        <dbReference type="Rhea" id="RHEA:29399"/>
        <dbReference type="ChEBI" id="CHEBI:15377"/>
        <dbReference type="ChEBI" id="CHEBI:15378"/>
        <dbReference type="ChEBI" id="CHEBI:33019"/>
        <dbReference type="ChEBI" id="CHEBI:58053"/>
        <dbReference type="ChEBI" id="CHEBI:61402"/>
        <dbReference type="EC" id="3.6.1.66"/>
    </reaction>
</comment>
<dbReference type="GO" id="GO:0036220">
    <property type="term" value="F:ITP diphosphatase activity"/>
    <property type="evidence" value="ECO:0007669"/>
    <property type="project" value="UniProtKB-UniRule"/>
</dbReference>
<keyword evidence="5 10" id="KW-0378">Hydrolase</keyword>
<comment type="subunit">
    <text evidence="2 10">Homodimer.</text>
</comment>
<dbReference type="PANTHER" id="PTHR11067">
    <property type="entry name" value="INOSINE TRIPHOSPHATE PYROPHOSPHATASE/HAM1 PROTEIN"/>
    <property type="match status" value="1"/>
</dbReference>
<feature type="binding site" evidence="10">
    <location>
        <begin position="177"/>
        <end position="178"/>
    </location>
    <ligand>
        <name>substrate</name>
    </ligand>
</feature>
<feature type="binding site" evidence="10">
    <location>
        <position position="172"/>
    </location>
    <ligand>
        <name>substrate</name>
    </ligand>
</feature>
<evidence type="ECO:0000256" key="10">
    <source>
        <dbReference type="HAMAP-Rule" id="MF_01405"/>
    </source>
</evidence>
<dbReference type="Proteomes" id="UP000267623">
    <property type="component" value="Unassembled WGS sequence"/>
</dbReference>
<comment type="caution">
    <text evidence="10">Lacks conserved residue(s) required for the propagation of feature annotation.</text>
</comment>
<evidence type="ECO:0000256" key="1">
    <source>
        <dbReference type="ARBA" id="ARBA00008023"/>
    </source>
</evidence>
<dbReference type="Pfam" id="PF01725">
    <property type="entry name" value="Ham1p_like"/>
    <property type="match status" value="1"/>
</dbReference>
<feature type="binding site" evidence="10">
    <location>
        <position position="71"/>
    </location>
    <ligand>
        <name>substrate</name>
    </ligand>
</feature>